<dbReference type="KEGG" id="sphk:SKP52_23955"/>
<organism evidence="1 2">
    <name type="scientific">Sphingopyxis fribergensis</name>
    <dbReference type="NCBI Taxonomy" id="1515612"/>
    <lineage>
        <taxon>Bacteria</taxon>
        <taxon>Pseudomonadati</taxon>
        <taxon>Pseudomonadota</taxon>
        <taxon>Alphaproteobacteria</taxon>
        <taxon>Sphingomonadales</taxon>
        <taxon>Sphingomonadaceae</taxon>
        <taxon>Sphingopyxis</taxon>
    </lineage>
</organism>
<keyword evidence="1" id="KW-0614">Plasmid</keyword>
<proteinExistence type="predicted"/>
<dbReference type="Proteomes" id="UP000030907">
    <property type="component" value="Plasmid pSfKp5.2"/>
</dbReference>
<evidence type="ECO:0000313" key="1">
    <source>
        <dbReference type="EMBL" id="AJA11633.1"/>
    </source>
</evidence>
<evidence type="ECO:0000313" key="2">
    <source>
        <dbReference type="Proteomes" id="UP000030907"/>
    </source>
</evidence>
<name>A0A0A7PQT9_9SPHN</name>
<dbReference type="Gene3D" id="1.10.3990.20">
    <property type="entry name" value="protein bp1543"/>
    <property type="match status" value="1"/>
</dbReference>
<dbReference type="EMBL" id="CP009123">
    <property type="protein sequence ID" value="AJA11633.1"/>
    <property type="molecule type" value="Genomic_DNA"/>
</dbReference>
<protein>
    <recommendedName>
        <fullName evidence="3">Ribbon-helix-helix protein CopG domain-containing protein</fullName>
    </recommendedName>
</protein>
<evidence type="ECO:0008006" key="3">
    <source>
        <dbReference type="Google" id="ProtNLM"/>
    </source>
</evidence>
<reference evidence="1 2" key="1">
    <citation type="journal article" date="2015" name="Int. J. Syst. Evol. Microbiol.">
        <title>Description of Sphingopyxis fribergensis sp. nov. - a soil bacterium with the ability to degrade styrene and phenylacetic acid.</title>
        <authorList>
            <person name="Oelschlagel M."/>
            <person name="Ruckert C."/>
            <person name="Kalinowski J."/>
            <person name="Schmidt G."/>
            <person name="Schlomann M."/>
            <person name="Tischler D."/>
        </authorList>
    </citation>
    <scope>NUCLEOTIDE SEQUENCE [LARGE SCALE GENOMIC DNA]</scope>
    <source>
        <strain evidence="1 2">Kp5.2</strain>
        <plasmid evidence="1">pSfKp5.2</plasmid>
    </source>
</reference>
<accession>A0A0A7PQT9</accession>
<dbReference type="HOGENOM" id="CLU_2384628_0_0_5"/>
<dbReference type="InterPro" id="IPR038268">
    <property type="entry name" value="RHH_sf"/>
</dbReference>
<keyword evidence="2" id="KW-1185">Reference proteome</keyword>
<sequence length="94" mass="11067">MEFHRRSVALSPSAWLALNELAKSEGITKSELVRRIVNSFLADRDRPQFNPQRMAIICEYVQLVADEWVRTNAPDRRDEFLAMVDARMDRHHDR</sequence>
<gene>
    <name evidence="1" type="ORF">SKP52_23955</name>
</gene>
<dbReference type="AlphaFoldDB" id="A0A0A7PQT9"/>
<geneLocation type="plasmid" evidence="1 2">
    <name>pSfKp5.2</name>
</geneLocation>